<evidence type="ECO:0000313" key="2">
    <source>
        <dbReference type="Proteomes" id="UP000034316"/>
    </source>
</evidence>
<reference evidence="1 2" key="1">
    <citation type="journal article" date="2015" name="Nature">
        <title>rRNA introns, odd ribosomes, and small enigmatic genomes across a large radiation of phyla.</title>
        <authorList>
            <person name="Brown C.T."/>
            <person name="Hug L.A."/>
            <person name="Thomas B.C."/>
            <person name="Sharon I."/>
            <person name="Castelle C.J."/>
            <person name="Singh A."/>
            <person name="Wilkins M.J."/>
            <person name="Williams K.H."/>
            <person name="Banfield J.F."/>
        </authorList>
    </citation>
    <scope>NUCLEOTIDE SEQUENCE [LARGE SCALE GENOMIC DNA]</scope>
</reference>
<dbReference type="AlphaFoldDB" id="A0A0G0D312"/>
<comment type="caution">
    <text evidence="1">The sequence shown here is derived from an EMBL/GenBank/DDBJ whole genome shotgun (WGS) entry which is preliminary data.</text>
</comment>
<dbReference type="Proteomes" id="UP000034316">
    <property type="component" value="Unassembled WGS sequence"/>
</dbReference>
<gene>
    <name evidence="1" type="ORF">UR93_C0035G0009</name>
</gene>
<sequence length="123" mass="14003">MPDSSTIIFTQSESLKRVKIDLISAFEKNINSENIGRVNILEEISDLKVNLESSRLVYLPSSTYALYHNNLVINKINLLNGDIATLYKNPDGQKIVDLIVDPAQKSIVYLTEENKIFQIEYKN</sequence>
<organism evidence="1 2">
    <name type="scientific">Berkelbacteria bacterium GW2011_GWA2_35_9</name>
    <dbReference type="NCBI Taxonomy" id="1618333"/>
    <lineage>
        <taxon>Bacteria</taxon>
        <taxon>Candidatus Berkelbacteria</taxon>
    </lineage>
</organism>
<dbReference type="STRING" id="1618333.UR93_C0035G0009"/>
<dbReference type="EMBL" id="LBRB01000035">
    <property type="protein sequence ID" value="KKP87713.1"/>
    <property type="molecule type" value="Genomic_DNA"/>
</dbReference>
<accession>A0A0G0D312</accession>
<proteinExistence type="predicted"/>
<protein>
    <submittedName>
        <fullName evidence="1">Uncharacterized protein</fullName>
    </submittedName>
</protein>
<name>A0A0G0D312_9BACT</name>
<evidence type="ECO:0000313" key="1">
    <source>
        <dbReference type="EMBL" id="KKP87713.1"/>
    </source>
</evidence>